<dbReference type="GO" id="GO:0005524">
    <property type="term" value="F:ATP binding"/>
    <property type="evidence" value="ECO:0007669"/>
    <property type="project" value="UniProtKB-UniRule"/>
</dbReference>
<proteinExistence type="predicted"/>
<dbReference type="PROSITE" id="PS50011">
    <property type="entry name" value="PROTEIN_KINASE_DOM"/>
    <property type="match status" value="1"/>
</dbReference>
<dbReference type="SUPFAM" id="SSF56399">
    <property type="entry name" value="ADP-ribosylation"/>
    <property type="match status" value="1"/>
</dbReference>
<dbReference type="GO" id="GO:0004674">
    <property type="term" value="F:protein serine/threonine kinase activity"/>
    <property type="evidence" value="ECO:0007669"/>
    <property type="project" value="UniProtKB-KW"/>
</dbReference>
<keyword evidence="2 4" id="KW-0547">Nucleotide-binding</keyword>
<dbReference type="CDD" id="cd21037">
    <property type="entry name" value="MLKL_NTD"/>
    <property type="match status" value="1"/>
</dbReference>
<dbReference type="InterPro" id="IPR059179">
    <property type="entry name" value="MLKL-like_MCAfunc"/>
</dbReference>
<evidence type="ECO:0000256" key="1">
    <source>
        <dbReference type="ARBA" id="ARBA00022527"/>
    </source>
</evidence>
<evidence type="ECO:0000313" key="7">
    <source>
        <dbReference type="Proteomes" id="UP000663838"/>
    </source>
</evidence>
<dbReference type="PROSITE" id="PS00107">
    <property type="entry name" value="PROTEIN_KINASE_ATP"/>
    <property type="match status" value="1"/>
</dbReference>
<dbReference type="InterPro" id="IPR054000">
    <property type="entry name" value="MLKL_N"/>
</dbReference>
<comment type="caution">
    <text evidence="6">The sequence shown here is derived from an EMBL/GenBank/DDBJ whole genome shotgun (WGS) entry which is preliminary data.</text>
</comment>
<keyword evidence="3 4" id="KW-0067">ATP-binding</keyword>
<dbReference type="PROSITE" id="PS00108">
    <property type="entry name" value="PROTEIN_KINASE_ST"/>
    <property type="match status" value="1"/>
</dbReference>
<evidence type="ECO:0000259" key="5">
    <source>
        <dbReference type="PROSITE" id="PS50011"/>
    </source>
</evidence>
<evidence type="ECO:0000313" key="6">
    <source>
        <dbReference type="EMBL" id="CAF4800913.1"/>
    </source>
</evidence>
<sequence length="1015" mass="117924">MSSNNESFPNVNDNHLEIFSLLWLDTNNNMKDRQDTEVKLRSIINHFKKFQDAKECQQYIEQRSKQDRLVLVVSNKLSQEMVSSIHKLRQVLSIYVYCEEGKTDEQWCSKFSKVKAVAVDINELVSRMKVDVKICMKEEEPLSMNMLSTGQSARVIDGQFVFSQVLIDCLLRLKSNDLDREELISSLKTEYKGNSSELSKIEEFEKDYTSNKALWWYTYDSFFYRILNAALRKQDIRMILLCRSFISDIHRQLQYLQSKKPMRVYRSQLMSIDELRYLEKYIGQFISMNSFLSTSNERPVALFYMGDQSQKIALERVLFEIEADPEIVSSKPFADINMYSCFTNESEVLFMLGSIFRLNNITHTDNQVWIVHMTLCSDDEHDLKSVLTDMKHQNGIGETSFHTLGKLLWTMGKPDLAEKYYNRLVDEISPEDPLLNVLYAELSKIASQQGHYNKSVQLHQKSLESRNQSPQTNITNKVFQVESLADLDTGIVQKLIYQTATTLKRTVEQVKANVNQCKRLEERIDTITSVLQHINYTGFQKSELKKSLMNFCICIEQCLAFVTKFQGEMWWFLKVFNSQNSKSQFENLNAQILQCATDLNLEINLQQIFDHKQDELDQRNDMKAIEYKIDEIASKMEQHQQQELHHFQSIKNNTKQRYKSYKHHLEQNIIEANDPGIATTAVDKKHFVLCIPYYDLLQEEYIGQGGFADVYRGRWLSQDKEVAIKVIRIQYLSENVKEDCMKEISTMNQIHHEHILSMYGACIEPEKYALVVEYMNLGSLHNVLKRETTQLKWLDRWSIALQMTKGINYLHTLPKPIIHRDIKSHNVLLANNARGFLVKIGDFGLAKIRHETSKQSTHEPVVGTLPWKAPELLKMGRHTEASDVYALGIVLWEVATRCEPYEDADESTIRTFVKDGDRLDIPANVPESFAELITQSWAQDPKKRPTCQKLLYVFEQQCSELITIDEVTVNENDLDQSTASINEELEFSQQNSVEDETSMINLIQPSTGQNFYGFS</sequence>
<dbReference type="Proteomes" id="UP000663838">
    <property type="component" value="Unassembled WGS sequence"/>
</dbReference>
<feature type="domain" description="Protein kinase" evidence="5">
    <location>
        <begin position="696"/>
        <end position="962"/>
    </location>
</feature>
<dbReference type="InterPro" id="IPR051681">
    <property type="entry name" value="Ser/Thr_Kinases-Pseudokinases"/>
</dbReference>
<reference evidence="6" key="1">
    <citation type="submission" date="2021-02" db="EMBL/GenBank/DDBJ databases">
        <authorList>
            <person name="Nowell W R."/>
        </authorList>
    </citation>
    <scope>NUCLEOTIDE SEQUENCE</scope>
</reference>
<dbReference type="PROSITE" id="PS51996">
    <property type="entry name" value="TR_MART"/>
    <property type="match status" value="1"/>
</dbReference>
<dbReference type="SMART" id="SM00220">
    <property type="entry name" value="S_TKc"/>
    <property type="match status" value="1"/>
</dbReference>
<dbReference type="CDD" id="cd13999">
    <property type="entry name" value="STKc_MAP3K-like"/>
    <property type="match status" value="1"/>
</dbReference>
<dbReference type="GO" id="GO:0007166">
    <property type="term" value="P:cell surface receptor signaling pathway"/>
    <property type="evidence" value="ECO:0007669"/>
    <property type="project" value="InterPro"/>
</dbReference>
<dbReference type="AlphaFoldDB" id="A0A821P516"/>
<dbReference type="Gene3D" id="3.90.176.10">
    <property type="entry name" value="Toxin ADP-ribosyltransferase, Chain A, domain 1"/>
    <property type="match status" value="1"/>
</dbReference>
<dbReference type="SUPFAM" id="SSF56112">
    <property type="entry name" value="Protein kinase-like (PK-like)"/>
    <property type="match status" value="1"/>
</dbReference>
<dbReference type="InterPro" id="IPR036537">
    <property type="entry name" value="Adaptor_Cbl_N_dom_sf"/>
</dbReference>
<dbReference type="Gene3D" id="1.10.510.10">
    <property type="entry name" value="Transferase(Phosphotransferase) domain 1"/>
    <property type="match status" value="1"/>
</dbReference>
<protein>
    <recommendedName>
        <fullName evidence="5">Protein kinase domain-containing protein</fullName>
    </recommendedName>
</protein>
<dbReference type="InterPro" id="IPR011990">
    <property type="entry name" value="TPR-like_helical_dom_sf"/>
</dbReference>
<dbReference type="Gene3D" id="1.20.930.20">
    <property type="entry name" value="Adaptor protein Cbl, N-terminal domain"/>
    <property type="match status" value="1"/>
</dbReference>
<dbReference type="InterPro" id="IPR000719">
    <property type="entry name" value="Prot_kinase_dom"/>
</dbReference>
<dbReference type="PRINTS" id="PR00109">
    <property type="entry name" value="TYRKINASE"/>
</dbReference>
<evidence type="ECO:0000256" key="2">
    <source>
        <dbReference type="ARBA" id="ARBA00022741"/>
    </source>
</evidence>
<name>A0A821P516_9BILA</name>
<dbReference type="Pfam" id="PF22215">
    <property type="entry name" value="MLKL_N"/>
    <property type="match status" value="1"/>
</dbReference>
<dbReference type="Gene3D" id="1.25.40.10">
    <property type="entry name" value="Tetratricopeptide repeat domain"/>
    <property type="match status" value="1"/>
</dbReference>
<organism evidence="6 7">
    <name type="scientific">Rotaria socialis</name>
    <dbReference type="NCBI Taxonomy" id="392032"/>
    <lineage>
        <taxon>Eukaryota</taxon>
        <taxon>Metazoa</taxon>
        <taxon>Spiralia</taxon>
        <taxon>Gnathifera</taxon>
        <taxon>Rotifera</taxon>
        <taxon>Eurotatoria</taxon>
        <taxon>Bdelloidea</taxon>
        <taxon>Philodinida</taxon>
        <taxon>Philodinidae</taxon>
        <taxon>Rotaria</taxon>
    </lineage>
</organism>
<dbReference type="EMBL" id="CAJOBS010002231">
    <property type="protein sequence ID" value="CAF4800913.1"/>
    <property type="molecule type" value="Genomic_DNA"/>
</dbReference>
<feature type="binding site" evidence="4">
    <location>
        <position position="725"/>
    </location>
    <ligand>
        <name>ATP</name>
        <dbReference type="ChEBI" id="CHEBI:30616"/>
    </ligand>
</feature>
<dbReference type="SUPFAM" id="SSF48452">
    <property type="entry name" value="TPR-like"/>
    <property type="match status" value="1"/>
</dbReference>
<accession>A0A821P516</accession>
<keyword evidence="1" id="KW-0418">Kinase</keyword>
<evidence type="ECO:0000256" key="3">
    <source>
        <dbReference type="ARBA" id="ARBA00022840"/>
    </source>
</evidence>
<keyword evidence="1" id="KW-0723">Serine/threonine-protein kinase</keyword>
<dbReference type="InterPro" id="IPR008271">
    <property type="entry name" value="Ser/Thr_kinase_AS"/>
</dbReference>
<evidence type="ECO:0000256" key="4">
    <source>
        <dbReference type="PROSITE-ProRule" id="PRU10141"/>
    </source>
</evidence>
<dbReference type="PANTHER" id="PTHR44329">
    <property type="entry name" value="SERINE/THREONINE-PROTEIN KINASE TNNI3K-RELATED"/>
    <property type="match status" value="1"/>
</dbReference>
<keyword evidence="1" id="KW-0808">Transferase</keyword>
<gene>
    <name evidence="6" type="ORF">TOA249_LOCUS23353</name>
</gene>
<dbReference type="InterPro" id="IPR011009">
    <property type="entry name" value="Kinase-like_dom_sf"/>
</dbReference>
<dbReference type="Pfam" id="PF07714">
    <property type="entry name" value="PK_Tyr_Ser-Thr"/>
    <property type="match status" value="1"/>
</dbReference>
<dbReference type="InterPro" id="IPR017441">
    <property type="entry name" value="Protein_kinase_ATP_BS"/>
</dbReference>
<dbReference type="InterPro" id="IPR001245">
    <property type="entry name" value="Ser-Thr/Tyr_kinase_cat_dom"/>
</dbReference>